<comment type="similarity">
    <text evidence="1 2">Belongs to the OprB family.</text>
</comment>
<proteinExistence type="inferred from homology"/>
<dbReference type="InterPro" id="IPR007049">
    <property type="entry name" value="Carb-sel_porin_OprB"/>
</dbReference>
<evidence type="ECO:0000313" key="4">
    <source>
        <dbReference type="Proteomes" id="UP000034954"/>
    </source>
</evidence>
<dbReference type="GO" id="GO:0008643">
    <property type="term" value="P:carbohydrate transport"/>
    <property type="evidence" value="ECO:0007669"/>
    <property type="project" value="InterPro"/>
</dbReference>
<keyword evidence="4" id="KW-1185">Reference proteome</keyword>
<reference evidence="3 4" key="1">
    <citation type="journal article" date="2013" name="BMC Microbiol.">
        <title>Identification of the type II cytochrome c maturation pathway in anammox bacteria by comparative genomics.</title>
        <authorList>
            <person name="Ferousi C."/>
            <person name="Speth D.R."/>
            <person name="Reimann J."/>
            <person name="Op den Camp H.J."/>
            <person name="Allen J.W."/>
            <person name="Keltjens J.T."/>
            <person name="Jetten M.S."/>
        </authorList>
    </citation>
    <scope>NUCLEOTIDE SEQUENCE [LARGE SCALE GENOMIC DNA]</scope>
    <source>
        <strain evidence="3">RU1</strain>
    </source>
</reference>
<dbReference type="Gene3D" id="2.40.160.180">
    <property type="entry name" value="Carbohydrate-selective porin OprB"/>
    <property type="match status" value="1"/>
</dbReference>
<dbReference type="AlphaFoldDB" id="A0A0M2UWQ1"/>
<dbReference type="EMBL" id="LAQJ01000119">
    <property type="protein sequence ID" value="KKO20262.1"/>
    <property type="molecule type" value="Genomic_DNA"/>
</dbReference>
<comment type="caution">
    <text evidence="3">The sequence shown here is derived from an EMBL/GenBank/DDBJ whole genome shotgun (WGS) entry which is preliminary data.</text>
</comment>
<evidence type="ECO:0000256" key="1">
    <source>
        <dbReference type="ARBA" id="ARBA00008769"/>
    </source>
</evidence>
<dbReference type="Proteomes" id="UP000034954">
    <property type="component" value="Unassembled WGS sequence"/>
</dbReference>
<dbReference type="GO" id="GO:0016020">
    <property type="term" value="C:membrane"/>
    <property type="evidence" value="ECO:0007669"/>
    <property type="project" value="InterPro"/>
</dbReference>
<evidence type="ECO:0000313" key="3">
    <source>
        <dbReference type="EMBL" id="KKO20262.1"/>
    </source>
</evidence>
<dbReference type="InterPro" id="IPR038673">
    <property type="entry name" value="OprB_sf"/>
</dbReference>
<dbReference type="Pfam" id="PF04966">
    <property type="entry name" value="OprB"/>
    <property type="match status" value="1"/>
</dbReference>
<gene>
    <name evidence="3" type="ORF">BROFUL_01007</name>
</gene>
<sequence length="529" mass="58311">MGKVLPYKGTLYGISFCALFSPSVLFAEVSREDFDALSNRITKLEEIVNKLVSTKEREARDTVSGKPIDNESVNRIYDRMSEIEENISKLVSAKETEVSDTVPVESLDSESEKDINDRLSHVEGAVDVLKDRFTIFDFFQDEIRRNQEYVCLNDHVLPVSGDNNRCPVCGAMQRSRTHERVFNYARRENISQMINAAFEEDRAKQVLLGASGTGIFQQIVSSDVEEENFGSGSFDLIFLTKPFLYTTFFIDIEAIGGNGPDEAIGSLAGLNADSGSNQDDDDGLDRVAVREVWLGSELFDKRLSLVSGKIDLGNYFDANALANDETSQFITDAFVNGATLEPPDPGPGLVAFFDTKKGLTMGLGLQSNDNSGTRITDELYAIAEIGYTTDKLLGREGTYRIWGRMNGDNGDNKGFGVSIDQGITNRIALFGRYGANENNPEETEIASAWSAGMRMSVPFLKRFTDEVAIAFGQIDKAGGDYESSTELYYKVDINEHLSLSPHVQAIFDPAGADSDDTAIVTGFRTQVNF</sequence>
<accession>A0A0M2UWQ1</accession>
<evidence type="ECO:0008006" key="5">
    <source>
        <dbReference type="Google" id="ProtNLM"/>
    </source>
</evidence>
<dbReference type="GO" id="GO:0015288">
    <property type="term" value="F:porin activity"/>
    <property type="evidence" value="ECO:0007669"/>
    <property type="project" value="InterPro"/>
</dbReference>
<protein>
    <recommendedName>
        <fullName evidence="5">Porin</fullName>
    </recommendedName>
</protein>
<name>A0A0M2UWQ1_9BACT</name>
<evidence type="ECO:0000256" key="2">
    <source>
        <dbReference type="RuleBase" id="RU363072"/>
    </source>
</evidence>
<organism evidence="3 4">
    <name type="scientific">Candidatus Brocadia fulgida</name>
    <dbReference type="NCBI Taxonomy" id="380242"/>
    <lineage>
        <taxon>Bacteria</taxon>
        <taxon>Pseudomonadati</taxon>
        <taxon>Planctomycetota</taxon>
        <taxon>Candidatus Brocadiia</taxon>
        <taxon>Candidatus Brocadiales</taxon>
        <taxon>Candidatus Brocadiaceae</taxon>
        <taxon>Candidatus Brocadia</taxon>
    </lineage>
</organism>